<dbReference type="GO" id="GO:0006974">
    <property type="term" value="P:DNA damage response"/>
    <property type="evidence" value="ECO:0007669"/>
    <property type="project" value="UniProtKB-ARBA"/>
</dbReference>
<keyword evidence="1" id="KW-0810">Translation regulation</keyword>
<comment type="similarity">
    <text evidence="2">Belongs to the XPG/RAD2 endonuclease family.</text>
</comment>
<dbReference type="InterPro" id="IPR022040">
    <property type="entry name" value="MKT1_N"/>
</dbReference>
<organism evidence="4 5">
    <name type="scientific">Venturia nashicola</name>
    <dbReference type="NCBI Taxonomy" id="86259"/>
    <lineage>
        <taxon>Eukaryota</taxon>
        <taxon>Fungi</taxon>
        <taxon>Dikarya</taxon>
        <taxon>Ascomycota</taxon>
        <taxon>Pezizomycotina</taxon>
        <taxon>Dothideomycetes</taxon>
        <taxon>Pleosporomycetidae</taxon>
        <taxon>Venturiales</taxon>
        <taxon>Venturiaceae</taxon>
        <taxon>Venturia</taxon>
    </lineage>
</organism>
<evidence type="ECO:0000256" key="1">
    <source>
        <dbReference type="ARBA" id="ARBA00022845"/>
    </source>
</evidence>
<dbReference type="InterPro" id="IPR006084">
    <property type="entry name" value="XPG/Rad2"/>
</dbReference>
<sequence length="731" mass="82093">MINQFEEWSAHHGLHEQSPMDALKDSIVGIEATEYLNRMNKMPYPDLTRPVQEALLPALGGAPFGLKHIIKHHISTWRKHGITPLFVFDGLHMKGEDSAFHNSEENTNVSSLAWEQYAGGDAAGTVQTFGDSNLVTAKDLYRFLQTILHELNVEFMVAPYRAWAQLAYLQKHNVVDTVYGASDIFLFDVPEVITRWDFMEDQVVWIRRRECLRLLHNLPSDSFTDACLFAGNDLLEPCPLLSKQPNTFAVKEAASLMSANSPNGPPKGDSVCQTLLPNHPSKYQDKFRKARLAVKHHAVLTVDGKVELLNAREAPDAMTDIVIGQRLPDELYYYLSKGLISTRVLNWLTQTEVLESPPLDGGFSDAYRNLVSDQLNEMRTSTIGVLAFSLVRSYSKTPLRMRCWFDKGKTQTVDLKNVDDPRAAVEKWNVREDVFSAELKELEGCGTIGACVRMISDDGFAAKTVTTKTAGKPLQTKDEILLNTTWRLLQLRGYIDENHKLTNWGQVLHSIITATSSEGIMPGKDLEEGALIAVELARYGLLNTNTMFASYGGAPHRGTGKDKRCTLLISRIANFGRFDHQAIGYTGPLSRNMLAYNSLVNAVRTGLRDMSEACVTAMLLDGQMSRKSCDLTELGLGLPFLINNDCVLSVVALSHFGEMSTLEQPISHEAVNERVKYENEVLFKYAEDYPKQIRKILVLWDAIYKGITVMPDTFKHKSQFNEVNEWLQPLR</sequence>
<dbReference type="Pfam" id="PF00867">
    <property type="entry name" value="XPG_I"/>
    <property type="match status" value="1"/>
</dbReference>
<name>A0A4Z1NUR4_9PEZI</name>
<evidence type="ECO:0000313" key="5">
    <source>
        <dbReference type="Proteomes" id="UP000298493"/>
    </source>
</evidence>
<dbReference type="GO" id="GO:0006417">
    <property type="term" value="P:regulation of translation"/>
    <property type="evidence" value="ECO:0007669"/>
    <property type="project" value="UniProtKB-KW"/>
</dbReference>
<reference evidence="4 5" key="1">
    <citation type="submission" date="2019-04" db="EMBL/GenBank/DDBJ databases">
        <title>High contiguity whole genome sequence and gene annotation resource for two Venturia nashicola isolates.</title>
        <authorList>
            <person name="Prokchorchik M."/>
            <person name="Won K."/>
            <person name="Lee Y."/>
            <person name="Choi E.D."/>
            <person name="Segonzac C."/>
            <person name="Sohn K.H."/>
        </authorList>
    </citation>
    <scope>NUCLEOTIDE SEQUENCE [LARGE SCALE GENOMIC DNA]</scope>
    <source>
        <strain evidence="4 5">PRI2</strain>
    </source>
</reference>
<dbReference type="AlphaFoldDB" id="A0A4Z1NUR4"/>
<dbReference type="SMART" id="SM00484">
    <property type="entry name" value="XPGI"/>
    <property type="match status" value="1"/>
</dbReference>
<dbReference type="Gene3D" id="3.40.50.1010">
    <property type="entry name" value="5'-nuclease"/>
    <property type="match status" value="1"/>
</dbReference>
<dbReference type="STRING" id="86259.A0A4Z1NUR4"/>
<dbReference type="InterPro" id="IPR029060">
    <property type="entry name" value="PIN-like_dom_sf"/>
</dbReference>
<dbReference type="InterPro" id="IPR006086">
    <property type="entry name" value="XPG-I_dom"/>
</dbReference>
<dbReference type="OrthoDB" id="17262at2759"/>
<dbReference type="Pfam" id="PF12246">
    <property type="entry name" value="MKT1_C"/>
    <property type="match status" value="1"/>
</dbReference>
<dbReference type="PANTHER" id="PTHR11081:SF32">
    <property type="entry name" value="POST-TRANSCRIPTIONAL REGULATOR MKT1"/>
    <property type="match status" value="1"/>
</dbReference>
<dbReference type="Proteomes" id="UP000298493">
    <property type="component" value="Unassembled WGS sequence"/>
</dbReference>
<evidence type="ECO:0000256" key="2">
    <source>
        <dbReference type="ARBA" id="ARBA00024023"/>
    </source>
</evidence>
<evidence type="ECO:0000259" key="3">
    <source>
        <dbReference type="SMART" id="SM00484"/>
    </source>
</evidence>
<dbReference type="CDD" id="cd09858">
    <property type="entry name" value="PIN_MKT1"/>
    <property type="match status" value="1"/>
</dbReference>
<comment type="caution">
    <text evidence="4">The sequence shown here is derived from an EMBL/GenBank/DDBJ whole genome shotgun (WGS) entry which is preliminary data.</text>
</comment>
<protein>
    <submittedName>
        <fullName evidence="4">PIN domain-like protein</fullName>
    </submittedName>
</protein>
<proteinExistence type="inferred from homology"/>
<feature type="domain" description="XPG-I" evidence="3">
    <location>
        <begin position="149"/>
        <end position="220"/>
    </location>
</feature>
<dbReference type="Pfam" id="PF12247">
    <property type="entry name" value="MKT1_N"/>
    <property type="match status" value="1"/>
</dbReference>
<accession>A0A4Z1NUR4</accession>
<gene>
    <name evidence="4" type="ORF">E6O75_ATG05835</name>
</gene>
<dbReference type="InterPro" id="IPR022039">
    <property type="entry name" value="MKT1_C"/>
</dbReference>
<evidence type="ECO:0000313" key="4">
    <source>
        <dbReference type="EMBL" id="TID18714.1"/>
    </source>
</evidence>
<dbReference type="PANTHER" id="PTHR11081">
    <property type="entry name" value="FLAP ENDONUCLEASE FAMILY MEMBER"/>
    <property type="match status" value="1"/>
</dbReference>
<dbReference type="GO" id="GO:0004518">
    <property type="term" value="F:nuclease activity"/>
    <property type="evidence" value="ECO:0007669"/>
    <property type="project" value="InterPro"/>
</dbReference>
<dbReference type="EMBL" id="SNSC02000013">
    <property type="protein sequence ID" value="TID18714.1"/>
    <property type="molecule type" value="Genomic_DNA"/>
</dbReference>
<dbReference type="GO" id="GO:0003730">
    <property type="term" value="F:mRNA 3'-UTR binding"/>
    <property type="evidence" value="ECO:0007669"/>
    <property type="project" value="TreeGrafter"/>
</dbReference>
<dbReference type="SUPFAM" id="SSF88723">
    <property type="entry name" value="PIN domain-like"/>
    <property type="match status" value="1"/>
</dbReference>
<keyword evidence="5" id="KW-1185">Reference proteome</keyword>